<dbReference type="Proteomes" id="UP001241758">
    <property type="component" value="Unassembled WGS sequence"/>
</dbReference>
<reference evidence="1 2" key="1">
    <citation type="submission" date="2023-05" db="EMBL/GenBank/DDBJ databases">
        <title>Actinoplanes sp. NEAU-A12 genome sequencing.</title>
        <authorList>
            <person name="Wang Z.-S."/>
        </authorList>
    </citation>
    <scope>NUCLEOTIDE SEQUENCE [LARGE SCALE GENOMIC DNA]</scope>
    <source>
        <strain evidence="1 2">NEAU-A12</strain>
    </source>
</reference>
<gene>
    <name evidence="1" type="ORF">QLQ12_46665</name>
</gene>
<comment type="caution">
    <text evidence="1">The sequence shown here is derived from an EMBL/GenBank/DDBJ whole genome shotgun (WGS) entry which is preliminary data.</text>
</comment>
<evidence type="ECO:0000313" key="1">
    <source>
        <dbReference type="EMBL" id="MDI6106067.1"/>
    </source>
</evidence>
<protein>
    <submittedName>
        <fullName evidence="1">Uncharacterized protein</fullName>
    </submittedName>
</protein>
<evidence type="ECO:0000313" key="2">
    <source>
        <dbReference type="Proteomes" id="UP001241758"/>
    </source>
</evidence>
<accession>A0ABT6X221</accession>
<organism evidence="1 2">
    <name type="scientific">Actinoplanes sandaracinus</name>
    <dbReference type="NCBI Taxonomy" id="3045177"/>
    <lineage>
        <taxon>Bacteria</taxon>
        <taxon>Bacillati</taxon>
        <taxon>Actinomycetota</taxon>
        <taxon>Actinomycetes</taxon>
        <taxon>Micromonosporales</taxon>
        <taxon>Micromonosporaceae</taxon>
        <taxon>Actinoplanes</taxon>
    </lineage>
</organism>
<name>A0ABT6X221_9ACTN</name>
<sequence>MDWRVAVTLVLAHPPITGGNWDGYEAARLVSDRLEHFTADALVPMTVNTALDLLDAADQVVRWNAGADRRRVRAYTRQPAREVLDRLRRLAEIAREAASAEPSD</sequence>
<keyword evidence="2" id="KW-1185">Reference proteome</keyword>
<dbReference type="EMBL" id="JASCTH010000078">
    <property type="protein sequence ID" value="MDI6106067.1"/>
    <property type="molecule type" value="Genomic_DNA"/>
</dbReference>
<proteinExistence type="predicted"/>